<dbReference type="AlphaFoldDB" id="A0A9W4UFV4"/>
<comment type="caution">
    <text evidence="3">The sequence shown here is derived from an EMBL/GenBank/DDBJ whole genome shotgun (WGS) entry which is preliminary data.</text>
</comment>
<feature type="compositionally biased region" description="Low complexity" evidence="1">
    <location>
        <begin position="663"/>
        <end position="682"/>
    </location>
</feature>
<feature type="region of interest" description="Disordered" evidence="1">
    <location>
        <begin position="393"/>
        <end position="440"/>
    </location>
</feature>
<keyword evidence="4" id="KW-1185">Reference proteome</keyword>
<dbReference type="Proteomes" id="UP001152607">
    <property type="component" value="Unassembled WGS sequence"/>
</dbReference>
<sequence>MAPAATAPVRIPRAEAPLPTALPGQPAPARANLGPLTTAFAFPSHCSRVAVSGTLAVRGQTCRVRDAKPTAEDDTGCWPRATAYPSAAASASSLQGLGFYSPGVMCPQGYATACSAAIATPGAPPPKVTGAPVPQFGFQFPLVAGETAVGCCPTGYTCAMNGGAQACHQVATNTKIDAMTCNNGVAIVDVNTLQVPFTSEGTPVQTLNIWAPLVQIHHQASDLPPTSTPTPTPTPSSSSAIVTSSAVSSSSNAQSSSASSSQSSSSVQNSSVSSVPSSSSSSATSVVISSGGKSTVLSTSSISGSSAGGASQSTAMTAPSGSSSSVSSSAGSSISVSGSVSGTSSAAITTGSASVSLSGSTIMSSILSSLPSSYSGATALPTFVAGGGVGAGPGAGSSSGAGAGAGAGAGSGSNGISSASPTIPTSAPSASASAAPEPAPALSTGGKVGIAFVPIAAAAMLITYLLYRKQKQGKDKSIEEPEHTEKTPPPEFLPPLDLTENSPYNEDAMANGGLQYIASDDINPEYMARSVNKDSVGMFNVANVNTYSVSMAKNGPGPMVPEPVAFAAAAVPRTTGRAEEEAMHYYGDERDMQIPDTPSSSWPNVVAGHARTASRCTDERSIDSPIDGTSPFRLKRGDSGKDKHGSNPSSPLSFGCAASSPLARSGSPGSSDDSRSGSAASSYDTRNDSASSSYGSSQPSPKGSEFEFNGLKRENSFSRPRPARPKTGASSIYTDVSRDTRVLSWNDGDSPMPPMPSPSRLETVMESESPHPMRKDNEQKHDSIEAAVAAIAAGKITPPSQAQIKSI</sequence>
<feature type="compositionally biased region" description="Low complexity" evidence="1">
    <location>
        <begin position="235"/>
        <end position="329"/>
    </location>
</feature>
<feature type="compositionally biased region" description="Low complexity" evidence="1">
    <location>
        <begin position="689"/>
        <end position="703"/>
    </location>
</feature>
<feature type="compositionally biased region" description="Basic and acidic residues" evidence="1">
    <location>
        <begin position="635"/>
        <end position="645"/>
    </location>
</feature>
<keyword evidence="2" id="KW-0812">Transmembrane</keyword>
<feature type="region of interest" description="Disordered" evidence="1">
    <location>
        <begin position="220"/>
        <end position="329"/>
    </location>
</feature>
<name>A0A9W4UFV4_9PLEO</name>
<accession>A0A9W4UFV4</accession>
<organism evidence="3 4">
    <name type="scientific">Periconia digitata</name>
    <dbReference type="NCBI Taxonomy" id="1303443"/>
    <lineage>
        <taxon>Eukaryota</taxon>
        <taxon>Fungi</taxon>
        <taxon>Dikarya</taxon>
        <taxon>Ascomycota</taxon>
        <taxon>Pezizomycotina</taxon>
        <taxon>Dothideomycetes</taxon>
        <taxon>Pleosporomycetidae</taxon>
        <taxon>Pleosporales</taxon>
        <taxon>Massarineae</taxon>
        <taxon>Periconiaceae</taxon>
        <taxon>Periconia</taxon>
    </lineage>
</organism>
<feature type="transmembrane region" description="Helical" evidence="2">
    <location>
        <begin position="448"/>
        <end position="467"/>
    </location>
</feature>
<feature type="region of interest" description="Disordered" evidence="1">
    <location>
        <begin position="590"/>
        <end position="780"/>
    </location>
</feature>
<keyword evidence="2" id="KW-0472">Membrane</keyword>
<dbReference type="EMBL" id="CAOQHR010000004">
    <property type="protein sequence ID" value="CAI6333947.1"/>
    <property type="molecule type" value="Genomic_DNA"/>
</dbReference>
<feature type="compositionally biased region" description="Gly residues" evidence="1">
    <location>
        <begin position="393"/>
        <end position="413"/>
    </location>
</feature>
<protein>
    <submittedName>
        <fullName evidence="3">Uncharacterized protein</fullName>
    </submittedName>
</protein>
<feature type="compositionally biased region" description="Basic and acidic residues" evidence="1">
    <location>
        <begin position="768"/>
        <end position="780"/>
    </location>
</feature>
<keyword evidence="2" id="KW-1133">Transmembrane helix</keyword>
<dbReference type="OrthoDB" id="5429716at2759"/>
<proteinExistence type="predicted"/>
<feature type="compositionally biased region" description="Basic and acidic residues" evidence="1">
    <location>
        <begin position="475"/>
        <end position="488"/>
    </location>
</feature>
<feature type="region of interest" description="Disordered" evidence="1">
    <location>
        <begin position="1"/>
        <end position="26"/>
    </location>
</feature>
<evidence type="ECO:0000313" key="4">
    <source>
        <dbReference type="Proteomes" id="UP001152607"/>
    </source>
</evidence>
<feature type="region of interest" description="Disordered" evidence="1">
    <location>
        <begin position="475"/>
        <end position="498"/>
    </location>
</feature>
<evidence type="ECO:0000313" key="3">
    <source>
        <dbReference type="EMBL" id="CAI6333947.1"/>
    </source>
</evidence>
<reference evidence="3" key="1">
    <citation type="submission" date="2023-01" db="EMBL/GenBank/DDBJ databases">
        <authorList>
            <person name="Van Ghelder C."/>
            <person name="Rancurel C."/>
        </authorList>
    </citation>
    <scope>NUCLEOTIDE SEQUENCE</scope>
    <source>
        <strain evidence="3">CNCM I-4278</strain>
    </source>
</reference>
<gene>
    <name evidence="3" type="ORF">PDIGIT_LOCUS6999</name>
</gene>
<evidence type="ECO:0000256" key="1">
    <source>
        <dbReference type="SAM" id="MobiDB-lite"/>
    </source>
</evidence>
<feature type="compositionally biased region" description="Low complexity" evidence="1">
    <location>
        <begin position="414"/>
        <end position="440"/>
    </location>
</feature>
<evidence type="ECO:0000256" key="2">
    <source>
        <dbReference type="SAM" id="Phobius"/>
    </source>
</evidence>